<proteinExistence type="predicted"/>
<dbReference type="EMBL" id="KB870810">
    <property type="protein sequence ID" value="EOA22852.1"/>
    <property type="molecule type" value="Genomic_DNA"/>
</dbReference>
<protein>
    <recommendedName>
        <fullName evidence="1">Neprosin PEP catalytic domain-containing protein</fullName>
    </recommendedName>
</protein>
<accession>R0FK61</accession>
<organism evidence="2 3">
    <name type="scientific">Capsella rubella</name>
    <dbReference type="NCBI Taxonomy" id="81985"/>
    <lineage>
        <taxon>Eukaryota</taxon>
        <taxon>Viridiplantae</taxon>
        <taxon>Streptophyta</taxon>
        <taxon>Embryophyta</taxon>
        <taxon>Tracheophyta</taxon>
        <taxon>Spermatophyta</taxon>
        <taxon>Magnoliopsida</taxon>
        <taxon>eudicotyledons</taxon>
        <taxon>Gunneridae</taxon>
        <taxon>Pentapetalae</taxon>
        <taxon>rosids</taxon>
        <taxon>malvids</taxon>
        <taxon>Brassicales</taxon>
        <taxon>Brassicaceae</taxon>
        <taxon>Camelineae</taxon>
        <taxon>Capsella</taxon>
    </lineage>
</organism>
<dbReference type="PANTHER" id="PTHR31589">
    <property type="entry name" value="PROTEIN, PUTATIVE (DUF239)-RELATED-RELATED"/>
    <property type="match status" value="1"/>
</dbReference>
<evidence type="ECO:0000313" key="2">
    <source>
        <dbReference type="EMBL" id="EOA22852.1"/>
    </source>
</evidence>
<dbReference type="InterPro" id="IPR004314">
    <property type="entry name" value="Neprosin"/>
</dbReference>
<dbReference type="OrthoDB" id="1024721at2759"/>
<reference evidence="3" key="1">
    <citation type="journal article" date="2013" name="Nat. Genet.">
        <title>The Capsella rubella genome and the genomic consequences of rapid mating system evolution.</title>
        <authorList>
            <person name="Slotte T."/>
            <person name="Hazzouri K.M."/>
            <person name="Agren J.A."/>
            <person name="Koenig D."/>
            <person name="Maumus F."/>
            <person name="Guo Y.L."/>
            <person name="Steige K."/>
            <person name="Platts A.E."/>
            <person name="Escobar J.S."/>
            <person name="Newman L.K."/>
            <person name="Wang W."/>
            <person name="Mandakova T."/>
            <person name="Vello E."/>
            <person name="Smith L.M."/>
            <person name="Henz S.R."/>
            <person name="Steffen J."/>
            <person name="Takuno S."/>
            <person name="Brandvain Y."/>
            <person name="Coop G."/>
            <person name="Andolfatto P."/>
            <person name="Hu T.T."/>
            <person name="Blanchette M."/>
            <person name="Clark R.M."/>
            <person name="Quesneville H."/>
            <person name="Nordborg M."/>
            <person name="Gaut B.S."/>
            <person name="Lysak M.A."/>
            <person name="Jenkins J."/>
            <person name="Grimwood J."/>
            <person name="Chapman J."/>
            <person name="Prochnik S."/>
            <person name="Shu S."/>
            <person name="Rokhsar D."/>
            <person name="Schmutz J."/>
            <person name="Weigel D."/>
            <person name="Wright S.I."/>
        </authorList>
    </citation>
    <scope>NUCLEOTIDE SEQUENCE [LARGE SCALE GENOMIC DNA]</scope>
    <source>
        <strain evidence="3">cv. Monte Gargano</strain>
    </source>
</reference>
<name>R0FK61_9BRAS</name>
<dbReference type="PROSITE" id="PS52045">
    <property type="entry name" value="NEPROSIN_PEP_CD"/>
    <property type="match status" value="1"/>
</dbReference>
<dbReference type="KEGG" id="crb:17882515"/>
<dbReference type="Proteomes" id="UP000029121">
    <property type="component" value="Unassembled WGS sequence"/>
</dbReference>
<evidence type="ECO:0000259" key="1">
    <source>
        <dbReference type="PROSITE" id="PS52045"/>
    </source>
</evidence>
<feature type="domain" description="Neprosin PEP catalytic" evidence="1">
    <location>
        <begin position="56"/>
        <end position="305"/>
    </location>
</feature>
<sequence length="306" mass="33996">MEPSFPISKSKYQVERTISKEIIDCPNGTVPILRNTKEYVTNGQHFVGKHFNPFTVESHGTHFAGVRLQGHRPFHGMASWISVHDLNISQDQASYAHLYVGSRVNNKDNFIPTGWMINPNLFGDRRPWGYAFWKGANGTGCYNTMCSGFIQVSKTDPLTGPFPEAPEGKRNIGSSIQKDKIHGNWWITDIRYKKDDEPVGYWPKELFDLIPNGVNMVGVGGAVESSPSSGISPPMGNGHLPAKDDKDDMVSARVQDILVLDSSKKFRGIDYSKLEIMLDSEKCYGLRRGKKHLFTFGGPGGNSCGI</sequence>
<dbReference type="PANTHER" id="PTHR31589:SF233">
    <property type="entry name" value="PROTEIN, PUTATIVE (DUF239)-RELATED"/>
    <property type="match status" value="1"/>
</dbReference>
<evidence type="ECO:0000313" key="3">
    <source>
        <dbReference type="Proteomes" id="UP000029121"/>
    </source>
</evidence>
<dbReference type="STRING" id="81985.R0FK61"/>
<keyword evidence="3" id="KW-1185">Reference proteome</keyword>
<dbReference type="AlphaFoldDB" id="R0FK61"/>
<gene>
    <name evidence="2" type="ORF">CARUB_v10003582mg</name>
</gene>
<dbReference type="Pfam" id="PF03080">
    <property type="entry name" value="Neprosin"/>
    <property type="match status" value="1"/>
</dbReference>
<dbReference type="InterPro" id="IPR053168">
    <property type="entry name" value="Glutamic_endopeptidase"/>
</dbReference>